<evidence type="ECO:0000313" key="2">
    <source>
        <dbReference type="Proteomes" id="UP001596364"/>
    </source>
</evidence>
<keyword evidence="1" id="KW-0808">Transferase</keyword>
<dbReference type="PANTHER" id="PTHR12526:SF630">
    <property type="entry name" value="GLYCOSYLTRANSFERASE"/>
    <property type="match status" value="1"/>
</dbReference>
<dbReference type="Pfam" id="PF13692">
    <property type="entry name" value="Glyco_trans_1_4"/>
    <property type="match status" value="1"/>
</dbReference>
<dbReference type="SUPFAM" id="SSF53756">
    <property type="entry name" value="UDP-Glycosyltransferase/glycogen phosphorylase"/>
    <property type="match status" value="1"/>
</dbReference>
<reference evidence="2" key="1">
    <citation type="journal article" date="2019" name="Int. J. Syst. Evol. Microbiol.">
        <title>The Global Catalogue of Microorganisms (GCM) 10K type strain sequencing project: providing services to taxonomists for standard genome sequencing and annotation.</title>
        <authorList>
            <consortium name="The Broad Institute Genomics Platform"/>
            <consortium name="The Broad Institute Genome Sequencing Center for Infectious Disease"/>
            <person name="Wu L."/>
            <person name="Ma J."/>
        </authorList>
    </citation>
    <scope>NUCLEOTIDE SEQUENCE [LARGE SCALE GENOMIC DNA]</scope>
    <source>
        <strain evidence="2">CGMCC 1.16031</strain>
    </source>
</reference>
<keyword evidence="1" id="KW-0328">Glycosyltransferase</keyword>
<dbReference type="Gene3D" id="3.40.50.11010">
    <property type="match status" value="1"/>
</dbReference>
<dbReference type="EC" id="2.4.-.-" evidence="1"/>
<protein>
    <submittedName>
        <fullName evidence="1">Glycosyltransferase</fullName>
        <ecNumber evidence="1">2.4.-.-</ecNumber>
    </submittedName>
</protein>
<organism evidence="1 2">
    <name type="scientific">Pseudobowmanella zhangzhouensis</name>
    <dbReference type="NCBI Taxonomy" id="1537679"/>
    <lineage>
        <taxon>Bacteria</taxon>
        <taxon>Pseudomonadati</taxon>
        <taxon>Pseudomonadota</taxon>
        <taxon>Gammaproteobacteria</taxon>
        <taxon>Alteromonadales</taxon>
        <taxon>Alteromonadaceae</taxon>
    </lineage>
</organism>
<sequence>MNRPLVVFGEDWGSHPSSTQHVVRHLADNHDVLWINSMGLRRPRFSLRDAKRLWQKITRPRLASSASPGHAPFNVMEPYNLPLPGHPLARWSNSHLLAQRIRRQCSKLRLSRPILWTSLPTAVDLVSRLNEHAVVYYCGDDFSALDGVDHAPVAKLERELAERADLIVAASDVLASRFDPAKTQVLHHGVDLTLFRRRAPRPDDLPADKPAAGFYGSIANWVDVHLIADIARIAPHWQFCLIGEVKTDISPLKSLPNVRFLGPKPHHQLPAYLQHWQAAILPFVDNAQIQACNPLKLREYLASGTPVITTPFPAMRQYASLIQVASTPIQWLAALNVCAQDNPAARLARQYSVRSDSWQARSQQVQAWLNQLG</sequence>
<dbReference type="GO" id="GO:0016757">
    <property type="term" value="F:glycosyltransferase activity"/>
    <property type="evidence" value="ECO:0007669"/>
    <property type="project" value="UniProtKB-KW"/>
</dbReference>
<proteinExistence type="predicted"/>
<keyword evidence="2" id="KW-1185">Reference proteome</keyword>
<dbReference type="Proteomes" id="UP001596364">
    <property type="component" value="Unassembled WGS sequence"/>
</dbReference>
<name>A0ABW1XJI3_9ALTE</name>
<dbReference type="PANTHER" id="PTHR12526">
    <property type="entry name" value="GLYCOSYLTRANSFERASE"/>
    <property type="match status" value="1"/>
</dbReference>
<dbReference type="RefSeq" id="WP_131257430.1">
    <property type="nucleotide sequence ID" value="NZ_JBHSUS010000001.1"/>
</dbReference>
<dbReference type="EMBL" id="JBHSUS010000001">
    <property type="protein sequence ID" value="MFC6439292.1"/>
    <property type="molecule type" value="Genomic_DNA"/>
</dbReference>
<dbReference type="Gene3D" id="3.40.50.2000">
    <property type="entry name" value="Glycogen Phosphorylase B"/>
    <property type="match status" value="1"/>
</dbReference>
<accession>A0ABW1XJI3</accession>
<comment type="caution">
    <text evidence="1">The sequence shown here is derived from an EMBL/GenBank/DDBJ whole genome shotgun (WGS) entry which is preliminary data.</text>
</comment>
<evidence type="ECO:0000313" key="1">
    <source>
        <dbReference type="EMBL" id="MFC6439292.1"/>
    </source>
</evidence>
<gene>
    <name evidence="1" type="ORF">ACFP85_03910</name>
</gene>